<dbReference type="GO" id="GO:0008160">
    <property type="term" value="F:protein tyrosine phosphatase activator activity"/>
    <property type="evidence" value="ECO:0007669"/>
    <property type="project" value="TreeGrafter"/>
</dbReference>
<evidence type="ECO:0000256" key="2">
    <source>
        <dbReference type="ARBA" id="ARBA00004496"/>
    </source>
</evidence>
<reference evidence="14" key="2">
    <citation type="journal article" date="2022" name="Res Sq">
        <title>Comparative Genomics Reveals Insights into the Divergent Evolution of Astigmatic Mites and Household Pest Adaptations.</title>
        <authorList>
            <person name="Xiong Q."/>
            <person name="Wan A.T.-Y."/>
            <person name="Liu X.-Y."/>
            <person name="Fung C.S.-H."/>
            <person name="Xiao X."/>
            <person name="Malainual N."/>
            <person name="Hou J."/>
            <person name="Wang L."/>
            <person name="Wang M."/>
            <person name="Yang K."/>
            <person name="Cui Y."/>
            <person name="Leung E."/>
            <person name="Nong W."/>
            <person name="Shin S.-K."/>
            <person name="Au S."/>
            <person name="Jeong K.Y."/>
            <person name="Chew F.T."/>
            <person name="Hui J."/>
            <person name="Leung T.F."/>
            <person name="Tungtrongchitr A."/>
            <person name="Zhong N."/>
            <person name="Liu Z."/>
            <person name="Tsui S."/>
        </authorList>
    </citation>
    <scope>NUCLEOTIDE SEQUENCE</scope>
    <source>
        <strain evidence="14">Derf</strain>
        <tissue evidence="14">Whole organism</tissue>
    </source>
</reference>
<keyword evidence="5 12" id="KW-0963">Cytoplasm</keyword>
<dbReference type="GO" id="GO:0019787">
    <property type="term" value="F:ubiquitin-like protein transferase activity"/>
    <property type="evidence" value="ECO:0007669"/>
    <property type="project" value="InterPro"/>
</dbReference>
<evidence type="ECO:0000256" key="12">
    <source>
        <dbReference type="RuleBase" id="RU361210"/>
    </source>
</evidence>
<dbReference type="InterPro" id="IPR043170">
    <property type="entry name" value="PTPA_C_lid"/>
</dbReference>
<dbReference type="GO" id="GO:0000159">
    <property type="term" value="C:protein phosphatase type 2A complex"/>
    <property type="evidence" value="ECO:0007669"/>
    <property type="project" value="TreeGrafter"/>
</dbReference>
<evidence type="ECO:0000256" key="4">
    <source>
        <dbReference type="ARBA" id="ARBA00013194"/>
    </source>
</evidence>
<feature type="region of interest" description="Disordered" evidence="13">
    <location>
        <begin position="19"/>
        <end position="50"/>
    </location>
</feature>
<evidence type="ECO:0000256" key="9">
    <source>
        <dbReference type="ARBA" id="ARBA00023235"/>
    </source>
</evidence>
<dbReference type="Pfam" id="PF03095">
    <property type="entry name" value="PTPA"/>
    <property type="match status" value="1"/>
</dbReference>
<keyword evidence="9 12" id="KW-0413">Isomerase</keyword>
<keyword evidence="8 12" id="KW-0697">Rotamase</keyword>
<dbReference type="EC" id="5.2.1.8" evidence="4 12"/>
<evidence type="ECO:0000313" key="15">
    <source>
        <dbReference type="Proteomes" id="UP000790347"/>
    </source>
</evidence>
<dbReference type="PANTHER" id="PTHR10012:SF0">
    <property type="entry name" value="SERINE_THREONINE-PROTEIN PHOSPHATASE 2A ACTIVATOR"/>
    <property type="match status" value="1"/>
</dbReference>
<dbReference type="SUPFAM" id="SSF140984">
    <property type="entry name" value="PTPA-like"/>
    <property type="match status" value="1"/>
</dbReference>
<dbReference type="PANTHER" id="PTHR10012">
    <property type="entry name" value="SERINE/THREONINE-PROTEIN PHOSPHATASE 2A REGULATORY SUBUNIT B"/>
    <property type="match status" value="1"/>
</dbReference>
<dbReference type="EMBL" id="ASGP02000003">
    <property type="protein sequence ID" value="KAH9517966.1"/>
    <property type="molecule type" value="Genomic_DNA"/>
</dbReference>
<dbReference type="GO" id="GO:0005634">
    <property type="term" value="C:nucleus"/>
    <property type="evidence" value="ECO:0007669"/>
    <property type="project" value="TreeGrafter"/>
</dbReference>
<evidence type="ECO:0000256" key="5">
    <source>
        <dbReference type="ARBA" id="ARBA00022490"/>
    </source>
</evidence>
<dbReference type="AlphaFoldDB" id="A0A922I4S0"/>
<dbReference type="InterPro" id="IPR037218">
    <property type="entry name" value="PTPA_sf"/>
</dbReference>
<comment type="similarity">
    <text evidence="3 12">Belongs to the PTPA-type PPIase family.</text>
</comment>
<sequence>MNSKGDFIHHNVVHDDDDRITGQQQQQQQQSKSNVVVDVDDDDDDDGGDEIIETKCCRRILNTTDMEMWLHSEAYRDYLNFIKLLNEFAKGVHNRVFQSRNEIDDVHLKNVIRLLDHLGDLCDRIEPINDDKNQRFGNKAYRIWFDQMLSYIHDELIDIFGHEYGTELAYYLADSFGNKVRIDYGTGHEMCFIIFLMGIYKLILIPNALEKSDGETFSRQIFQSFSHQLLNIFSLIYMPLVRKIQLRYCLEPAGSHGVFSLDDFQFLPFYFGSAQLIDHPTIGTGSFPQANIADQYKDGYIFHSAVHFIHQVKKGPFAEHSNQLWNISGVKDWSKINSGLFKMYCKEYLPKFQIVQHLVFGPRILNHPLFGHVVFMIHPCQTTSLMGQVLSCKHCIYGDKSQSIDHNPQKQSSSSNGGDQQCTYLITWLSSLASYIGLPMSLNYGKI</sequence>
<comment type="subcellular location">
    <subcellularLocation>
        <location evidence="2 12">Cytoplasm</location>
    </subcellularLocation>
</comment>
<evidence type="ECO:0000256" key="11">
    <source>
        <dbReference type="ARBA" id="ARBA00044820"/>
    </source>
</evidence>
<evidence type="ECO:0000256" key="6">
    <source>
        <dbReference type="ARBA" id="ARBA00022786"/>
    </source>
</evidence>
<dbReference type="FunFam" id="1.20.120.1150:FF:000002">
    <property type="entry name" value="Serine/threonine-protein phosphatase 2A activator"/>
    <property type="match status" value="1"/>
</dbReference>
<dbReference type="GO" id="GO:0005737">
    <property type="term" value="C:cytoplasm"/>
    <property type="evidence" value="ECO:0007669"/>
    <property type="project" value="UniProtKB-SubCell"/>
</dbReference>
<keyword evidence="7" id="KW-0072">Autophagy</keyword>
<evidence type="ECO:0000256" key="13">
    <source>
        <dbReference type="SAM" id="MobiDB-lite"/>
    </source>
</evidence>
<feature type="compositionally biased region" description="Acidic residues" evidence="13">
    <location>
        <begin position="38"/>
        <end position="50"/>
    </location>
</feature>
<dbReference type="GO" id="GO:0006914">
    <property type="term" value="P:autophagy"/>
    <property type="evidence" value="ECO:0007669"/>
    <property type="project" value="UniProtKB-KW"/>
</dbReference>
<keyword evidence="15" id="KW-1185">Reference proteome</keyword>
<dbReference type="GO" id="GO:0003755">
    <property type="term" value="F:peptidyl-prolyl cis-trans isomerase activity"/>
    <property type="evidence" value="ECO:0007669"/>
    <property type="project" value="UniProtKB-KW"/>
</dbReference>
<evidence type="ECO:0000256" key="1">
    <source>
        <dbReference type="ARBA" id="ARBA00000971"/>
    </source>
</evidence>
<dbReference type="InterPro" id="IPR004327">
    <property type="entry name" value="Phstyr_phstse_ac"/>
</dbReference>
<protein>
    <recommendedName>
        <fullName evidence="10 12">Serine/threonine-protein phosphatase 2A activator</fullName>
        <ecNumber evidence="4 12">5.2.1.8</ecNumber>
    </recommendedName>
    <alternativeName>
        <fullName evidence="11 12">Phosphotyrosyl phosphatase activator</fullName>
    </alternativeName>
</protein>
<dbReference type="Gene3D" id="1.20.120.1150">
    <property type="match status" value="1"/>
</dbReference>
<name>A0A922I4S0_DERFA</name>
<dbReference type="Proteomes" id="UP000790347">
    <property type="component" value="Unassembled WGS sequence"/>
</dbReference>
<comment type="caution">
    <text evidence="14">The sequence shown here is derived from an EMBL/GenBank/DDBJ whole genome shotgun (WGS) entry which is preliminary data.</text>
</comment>
<proteinExistence type="inferred from homology"/>
<evidence type="ECO:0000256" key="7">
    <source>
        <dbReference type="ARBA" id="ARBA00023006"/>
    </source>
</evidence>
<organism evidence="14 15">
    <name type="scientific">Dermatophagoides farinae</name>
    <name type="common">American house dust mite</name>
    <dbReference type="NCBI Taxonomy" id="6954"/>
    <lineage>
        <taxon>Eukaryota</taxon>
        <taxon>Metazoa</taxon>
        <taxon>Ecdysozoa</taxon>
        <taxon>Arthropoda</taxon>
        <taxon>Chelicerata</taxon>
        <taxon>Arachnida</taxon>
        <taxon>Acari</taxon>
        <taxon>Acariformes</taxon>
        <taxon>Sarcoptiformes</taxon>
        <taxon>Astigmata</taxon>
        <taxon>Psoroptidia</taxon>
        <taxon>Analgoidea</taxon>
        <taxon>Pyroglyphidae</taxon>
        <taxon>Dermatophagoidinae</taxon>
        <taxon>Dermatophagoides</taxon>
    </lineage>
</organism>
<dbReference type="Pfam" id="PF03987">
    <property type="entry name" value="Autophagy_act_C"/>
    <property type="match status" value="1"/>
</dbReference>
<keyword evidence="6" id="KW-0833">Ubl conjugation pathway</keyword>
<evidence type="ECO:0000256" key="3">
    <source>
        <dbReference type="ARBA" id="ARBA00011019"/>
    </source>
</evidence>
<evidence type="ECO:0000256" key="10">
    <source>
        <dbReference type="ARBA" id="ARBA00044786"/>
    </source>
</evidence>
<evidence type="ECO:0000256" key="8">
    <source>
        <dbReference type="ARBA" id="ARBA00023110"/>
    </source>
</evidence>
<comment type="catalytic activity">
    <reaction evidence="1 12">
        <text>[protein]-peptidylproline (omega=180) = [protein]-peptidylproline (omega=0)</text>
        <dbReference type="Rhea" id="RHEA:16237"/>
        <dbReference type="Rhea" id="RHEA-COMP:10747"/>
        <dbReference type="Rhea" id="RHEA-COMP:10748"/>
        <dbReference type="ChEBI" id="CHEBI:83833"/>
        <dbReference type="ChEBI" id="CHEBI:83834"/>
        <dbReference type="EC" id="5.2.1.8"/>
    </reaction>
</comment>
<gene>
    <name evidence="14" type="primary">PPP2R4_1</name>
    <name evidence="14" type="ORF">DERF_008575</name>
</gene>
<dbReference type="InterPro" id="IPR007135">
    <property type="entry name" value="Atg3/Atg10"/>
</dbReference>
<accession>A0A922I4S0</accession>
<dbReference type="CDD" id="cd04087">
    <property type="entry name" value="PTPA"/>
    <property type="match status" value="1"/>
</dbReference>
<dbReference type="GO" id="GO:0007052">
    <property type="term" value="P:mitotic spindle organization"/>
    <property type="evidence" value="ECO:0007669"/>
    <property type="project" value="TreeGrafter"/>
</dbReference>
<reference evidence="14" key="1">
    <citation type="submission" date="2013-05" db="EMBL/GenBank/DDBJ databases">
        <authorList>
            <person name="Yim A.K.Y."/>
            <person name="Chan T.F."/>
            <person name="Ji K.M."/>
            <person name="Liu X.Y."/>
            <person name="Zhou J.W."/>
            <person name="Li R.Q."/>
            <person name="Yang K.Y."/>
            <person name="Li J."/>
            <person name="Li M."/>
            <person name="Law P.T.W."/>
            <person name="Wu Y.L."/>
            <person name="Cai Z.L."/>
            <person name="Qin H."/>
            <person name="Bao Y."/>
            <person name="Leung R.K.K."/>
            <person name="Ng P.K.S."/>
            <person name="Zou J."/>
            <person name="Zhong X.J."/>
            <person name="Ran P.X."/>
            <person name="Zhong N.S."/>
            <person name="Liu Z.G."/>
            <person name="Tsui S.K.W."/>
        </authorList>
    </citation>
    <scope>NUCLEOTIDE SEQUENCE</scope>
    <source>
        <strain evidence="14">Derf</strain>
        <tissue evidence="14">Whole organism</tissue>
    </source>
</reference>
<evidence type="ECO:0000313" key="14">
    <source>
        <dbReference type="EMBL" id="KAH9517966.1"/>
    </source>
</evidence>
<feature type="compositionally biased region" description="Low complexity" evidence="13">
    <location>
        <begin position="21"/>
        <end position="37"/>
    </location>
</feature>
<comment type="function">
    <text evidence="12">PPIases accelerate the folding of proteins. It catalyzes the cis-trans isomerization of proline imidic peptide bonds in oligopeptides.</text>
</comment>